<organism evidence="1 2">
    <name type="scientific">Shewanella benthica</name>
    <dbReference type="NCBI Taxonomy" id="43661"/>
    <lineage>
        <taxon>Bacteria</taxon>
        <taxon>Pseudomonadati</taxon>
        <taxon>Pseudomonadota</taxon>
        <taxon>Gammaproteobacteria</taxon>
        <taxon>Alteromonadales</taxon>
        <taxon>Shewanellaceae</taxon>
        <taxon>Shewanella</taxon>
    </lineage>
</organism>
<protein>
    <submittedName>
        <fullName evidence="1">Uncharacterized protein</fullName>
    </submittedName>
</protein>
<dbReference type="EMBL" id="LS483452">
    <property type="protein sequence ID" value="SQH77228.1"/>
    <property type="molecule type" value="Genomic_DNA"/>
</dbReference>
<sequence>MLLGNGSCVALDNCSCIILPSPIYGLVPPASDLHGLKRSIRFKDISHIPMGQGNVLFCMEQNRPFSRISRATCAEKSVFPFALNISRTM</sequence>
<name>A0A330M518_9GAMM</name>
<accession>A0A330M518</accession>
<evidence type="ECO:0000313" key="2">
    <source>
        <dbReference type="Proteomes" id="UP000250123"/>
    </source>
</evidence>
<dbReference type="KEGG" id="sbk:SHEWBE_3265"/>
<gene>
    <name evidence="1" type="ORF">SHEWBE_3265</name>
</gene>
<dbReference type="Proteomes" id="UP000250123">
    <property type="component" value="Chromosome SHEWBE"/>
</dbReference>
<proteinExistence type="predicted"/>
<reference evidence="2" key="1">
    <citation type="submission" date="2018-06" db="EMBL/GenBank/DDBJ databases">
        <authorList>
            <person name="Cea G.-C."/>
            <person name="William W."/>
        </authorList>
    </citation>
    <scope>NUCLEOTIDE SEQUENCE [LARGE SCALE GENOMIC DNA]</scope>
    <source>
        <strain evidence="2">DB21MT-2</strain>
    </source>
</reference>
<evidence type="ECO:0000313" key="1">
    <source>
        <dbReference type="EMBL" id="SQH77228.1"/>
    </source>
</evidence>
<dbReference type="AlphaFoldDB" id="A0A330M518"/>